<name>A0ABW5GTG3_9PSEU</name>
<evidence type="ECO:0000313" key="2">
    <source>
        <dbReference type="Proteomes" id="UP001597419"/>
    </source>
</evidence>
<dbReference type="Proteomes" id="UP001597419">
    <property type="component" value="Unassembled WGS sequence"/>
</dbReference>
<accession>A0ABW5GTG3</accession>
<keyword evidence="2" id="KW-1185">Reference proteome</keyword>
<proteinExistence type="predicted"/>
<dbReference type="EMBL" id="JBHUKU010000025">
    <property type="protein sequence ID" value="MFD2464238.1"/>
    <property type="molecule type" value="Genomic_DNA"/>
</dbReference>
<reference evidence="2" key="1">
    <citation type="journal article" date="2019" name="Int. J. Syst. Evol. Microbiol.">
        <title>The Global Catalogue of Microorganisms (GCM) 10K type strain sequencing project: providing services to taxonomists for standard genome sequencing and annotation.</title>
        <authorList>
            <consortium name="The Broad Institute Genomics Platform"/>
            <consortium name="The Broad Institute Genome Sequencing Center for Infectious Disease"/>
            <person name="Wu L."/>
            <person name="Ma J."/>
        </authorList>
    </citation>
    <scope>NUCLEOTIDE SEQUENCE [LARGE SCALE GENOMIC DNA]</scope>
    <source>
        <strain evidence="2">CGMCC 4.7643</strain>
    </source>
</reference>
<protein>
    <submittedName>
        <fullName evidence="1">DUF6235 family protein</fullName>
    </submittedName>
</protein>
<dbReference type="RefSeq" id="WP_345404771.1">
    <property type="nucleotide sequence ID" value="NZ_BAABHG010000017.1"/>
</dbReference>
<sequence length="102" mass="11480">MATRLQFTSGFDLLEEWAQAASQAERNVVYEALFSVADGSAFMIYDIFGDSENPKHFIIVVKRNLVLKFSMRRAESAFDLLYVGALQGGMIAAAREEEYDET</sequence>
<evidence type="ECO:0000313" key="1">
    <source>
        <dbReference type="EMBL" id="MFD2464238.1"/>
    </source>
</evidence>
<gene>
    <name evidence="1" type="ORF">ACFSYJ_36860</name>
</gene>
<dbReference type="InterPro" id="IPR046202">
    <property type="entry name" value="DUF6235"/>
</dbReference>
<organism evidence="1 2">
    <name type="scientific">Amycolatopsis samaneae</name>
    <dbReference type="NCBI Taxonomy" id="664691"/>
    <lineage>
        <taxon>Bacteria</taxon>
        <taxon>Bacillati</taxon>
        <taxon>Actinomycetota</taxon>
        <taxon>Actinomycetes</taxon>
        <taxon>Pseudonocardiales</taxon>
        <taxon>Pseudonocardiaceae</taxon>
        <taxon>Amycolatopsis</taxon>
    </lineage>
</organism>
<dbReference type="Pfam" id="PF19748">
    <property type="entry name" value="DUF6235"/>
    <property type="match status" value="1"/>
</dbReference>
<comment type="caution">
    <text evidence="1">The sequence shown here is derived from an EMBL/GenBank/DDBJ whole genome shotgun (WGS) entry which is preliminary data.</text>
</comment>